<dbReference type="EMBL" id="AZSI01000204">
    <property type="protein sequence ID" value="KEY61260.1"/>
    <property type="molecule type" value="Genomic_DNA"/>
</dbReference>
<dbReference type="PATRIC" id="fig|1415168.3.peg.2639"/>
<comment type="caution">
    <text evidence="2">The sequence shown here is derived from an EMBL/GenBank/DDBJ whole genome shotgun (WGS) entry which is preliminary data.</text>
</comment>
<feature type="transmembrane region" description="Helical" evidence="1">
    <location>
        <begin position="7"/>
        <end position="28"/>
    </location>
</feature>
<keyword evidence="1" id="KW-1133">Transmembrane helix</keyword>
<dbReference type="RefSeq" id="WP_042749000.1">
    <property type="nucleotide sequence ID" value="NZ_AZSI01000204.1"/>
</dbReference>
<protein>
    <submittedName>
        <fullName evidence="2">Uncharacterized protein</fullName>
    </submittedName>
</protein>
<accession>A0A084A7I1</accession>
<feature type="transmembrane region" description="Helical" evidence="1">
    <location>
        <begin position="34"/>
        <end position="63"/>
    </location>
</feature>
<evidence type="ECO:0000256" key="1">
    <source>
        <dbReference type="SAM" id="Phobius"/>
    </source>
</evidence>
<sequence length="108" mass="11927">MESAKRYALVGNILQTIYFIFLFIAGSLNTFTKFFHLVILANVGARGVFSVIPLLILVILSWYAASRLEDVTWRMVLLIVAIIAIFGSGSLIPGILFIVAFFKSGKKA</sequence>
<dbReference type="Proteomes" id="UP000028401">
    <property type="component" value="Unassembled WGS sequence"/>
</dbReference>
<gene>
    <name evidence="2" type="ORF">U725_02590</name>
</gene>
<organism evidence="2">
    <name type="scientific">Lactococcus cremoris subsp. cremoris GE214</name>
    <dbReference type="NCBI Taxonomy" id="1415168"/>
    <lineage>
        <taxon>Bacteria</taxon>
        <taxon>Bacillati</taxon>
        <taxon>Bacillota</taxon>
        <taxon>Bacilli</taxon>
        <taxon>Lactobacillales</taxon>
        <taxon>Streptococcaceae</taxon>
        <taxon>Lactococcus</taxon>
        <taxon>Lactococcus cremoris subsp. cremoris</taxon>
    </lineage>
</organism>
<dbReference type="AlphaFoldDB" id="A0A084A7I1"/>
<evidence type="ECO:0000313" key="2">
    <source>
        <dbReference type="EMBL" id="KEY61260.1"/>
    </source>
</evidence>
<keyword evidence="1" id="KW-0472">Membrane</keyword>
<proteinExistence type="predicted"/>
<reference evidence="2" key="1">
    <citation type="submission" date="2014-06" db="EMBL/GenBank/DDBJ databases">
        <title>Draft genome sequence of the putrescine producing strain Lactococcus lactis subsp cremoris GE214.</title>
        <authorList>
            <person name="Ladero V."/>
            <person name="Linares D.M."/>
            <person name="del Rio B."/>
            <person name="Mayo B."/>
            <person name="Martin M.C."/>
            <person name="Fernandez M."/>
            <person name="Alvarez M.A."/>
        </authorList>
    </citation>
    <scope>NUCLEOTIDE SEQUENCE [LARGE SCALE GENOMIC DNA]</scope>
    <source>
        <strain evidence="2">GE214</strain>
    </source>
</reference>
<feature type="transmembrane region" description="Helical" evidence="1">
    <location>
        <begin position="75"/>
        <end position="102"/>
    </location>
</feature>
<name>A0A084A7I1_LACLC</name>
<keyword evidence="1" id="KW-0812">Transmembrane</keyword>